<protein>
    <recommendedName>
        <fullName evidence="2">BTB domain-containing protein</fullName>
    </recommendedName>
</protein>
<dbReference type="PROSITE" id="PS50097">
    <property type="entry name" value="BTB"/>
    <property type="match status" value="1"/>
</dbReference>
<organism evidence="3 4">
    <name type="scientific">Zopfia rhizophila CBS 207.26</name>
    <dbReference type="NCBI Taxonomy" id="1314779"/>
    <lineage>
        <taxon>Eukaryota</taxon>
        <taxon>Fungi</taxon>
        <taxon>Dikarya</taxon>
        <taxon>Ascomycota</taxon>
        <taxon>Pezizomycotina</taxon>
        <taxon>Dothideomycetes</taxon>
        <taxon>Dothideomycetes incertae sedis</taxon>
        <taxon>Zopfiaceae</taxon>
        <taxon>Zopfia</taxon>
    </lineage>
</organism>
<name>A0A6A6EVV6_9PEZI</name>
<dbReference type="InterPro" id="IPR011333">
    <property type="entry name" value="SKP1/BTB/POZ_sf"/>
</dbReference>
<dbReference type="AlphaFoldDB" id="A0A6A6EVV6"/>
<dbReference type="EMBL" id="ML994610">
    <property type="protein sequence ID" value="KAF2195401.1"/>
    <property type="molecule type" value="Genomic_DNA"/>
</dbReference>
<evidence type="ECO:0000313" key="4">
    <source>
        <dbReference type="Proteomes" id="UP000800200"/>
    </source>
</evidence>
<dbReference type="Gene3D" id="3.30.710.10">
    <property type="entry name" value="Potassium Channel Kv1.1, Chain A"/>
    <property type="match status" value="1"/>
</dbReference>
<dbReference type="Pfam" id="PF00651">
    <property type="entry name" value="BTB"/>
    <property type="match status" value="1"/>
</dbReference>
<feature type="domain" description="BTB" evidence="2">
    <location>
        <begin position="169"/>
        <end position="196"/>
    </location>
</feature>
<keyword evidence="4" id="KW-1185">Reference proteome</keyword>
<dbReference type="Proteomes" id="UP000800200">
    <property type="component" value="Unassembled WGS sequence"/>
</dbReference>
<evidence type="ECO:0000259" key="2">
    <source>
        <dbReference type="PROSITE" id="PS50097"/>
    </source>
</evidence>
<evidence type="ECO:0000313" key="3">
    <source>
        <dbReference type="EMBL" id="KAF2195401.1"/>
    </source>
</evidence>
<evidence type="ECO:0000256" key="1">
    <source>
        <dbReference type="SAM" id="MobiDB-lite"/>
    </source>
</evidence>
<feature type="region of interest" description="Disordered" evidence="1">
    <location>
        <begin position="368"/>
        <end position="406"/>
    </location>
</feature>
<dbReference type="PANTHER" id="PTHR47843:SF5">
    <property type="entry name" value="BTB_POZ DOMAIN PROTEIN"/>
    <property type="match status" value="1"/>
</dbReference>
<proteinExistence type="predicted"/>
<dbReference type="OrthoDB" id="6359816at2759"/>
<sequence length="406" mass="44358">MAAAAVGSVVKSSISWPLLSFSMDGFFASGSSEVKLDRATSEFGLVYKSDVTTAAVAAFSDGATVYFKATWAVAAAFSTSSTKVVLVLPKCQADMVFYSYDTAAAFIRTLKSLATTSFIVLEVQPNEIGDFCRKSLNLEKYGPASSNQFSMVIDPYSTLHRLWSTGEWSDLTVVAGTKEFKVHRSVLCPRSKFFEAACRPGFTVFNLHVDENGKAHVKKEAATGRTRLEEDEVTVETLLGSLYAVEMPIIGSMFTEFAPKNEAEKSVAMHVLVKLSIACDKYDVTQLKHKAVDAFADRLELVKDPETIVALADFIHESCPEDDAGMRKLIIDHLQLSLPKVMKMVAAKNLLMANDELLESLLGRFTDMLQNGPATPDGSSPPATPPTTPERPRKSRRISLRNANTP</sequence>
<feature type="compositionally biased region" description="Low complexity" evidence="1">
    <location>
        <begin position="372"/>
        <end position="381"/>
    </location>
</feature>
<gene>
    <name evidence="3" type="ORF">K469DRAFT_681720</name>
</gene>
<dbReference type="PANTHER" id="PTHR47843">
    <property type="entry name" value="BTB DOMAIN-CONTAINING PROTEIN-RELATED"/>
    <property type="match status" value="1"/>
</dbReference>
<dbReference type="InterPro" id="IPR000210">
    <property type="entry name" value="BTB/POZ_dom"/>
</dbReference>
<accession>A0A6A6EVV6</accession>
<reference evidence="3" key="1">
    <citation type="journal article" date="2020" name="Stud. Mycol.">
        <title>101 Dothideomycetes genomes: a test case for predicting lifestyles and emergence of pathogens.</title>
        <authorList>
            <person name="Haridas S."/>
            <person name="Albert R."/>
            <person name="Binder M."/>
            <person name="Bloem J."/>
            <person name="Labutti K."/>
            <person name="Salamov A."/>
            <person name="Andreopoulos B."/>
            <person name="Baker S."/>
            <person name="Barry K."/>
            <person name="Bills G."/>
            <person name="Bluhm B."/>
            <person name="Cannon C."/>
            <person name="Castanera R."/>
            <person name="Culley D."/>
            <person name="Daum C."/>
            <person name="Ezra D."/>
            <person name="Gonzalez J."/>
            <person name="Henrissat B."/>
            <person name="Kuo A."/>
            <person name="Liang C."/>
            <person name="Lipzen A."/>
            <person name="Lutzoni F."/>
            <person name="Magnuson J."/>
            <person name="Mondo S."/>
            <person name="Nolan M."/>
            <person name="Ohm R."/>
            <person name="Pangilinan J."/>
            <person name="Park H.-J."/>
            <person name="Ramirez L."/>
            <person name="Alfaro M."/>
            <person name="Sun H."/>
            <person name="Tritt A."/>
            <person name="Yoshinaga Y."/>
            <person name="Zwiers L.-H."/>
            <person name="Turgeon B."/>
            <person name="Goodwin S."/>
            <person name="Spatafora J."/>
            <person name="Crous P."/>
            <person name="Grigoriev I."/>
        </authorList>
    </citation>
    <scope>NUCLEOTIDE SEQUENCE</scope>
    <source>
        <strain evidence="3">CBS 207.26</strain>
    </source>
</reference>
<dbReference type="SUPFAM" id="SSF54695">
    <property type="entry name" value="POZ domain"/>
    <property type="match status" value="1"/>
</dbReference>